<proteinExistence type="predicted"/>
<reference evidence="1" key="1">
    <citation type="submission" date="2018-05" db="EMBL/GenBank/DDBJ databases">
        <authorList>
            <person name="Lanie J.A."/>
            <person name="Ng W.-L."/>
            <person name="Kazmierczak K.M."/>
            <person name="Andrzejewski T.M."/>
            <person name="Davidsen T.M."/>
            <person name="Wayne K.J."/>
            <person name="Tettelin H."/>
            <person name="Glass J.I."/>
            <person name="Rusch D."/>
            <person name="Podicherti R."/>
            <person name="Tsui H.-C.T."/>
            <person name="Winkler M.E."/>
        </authorList>
    </citation>
    <scope>NUCLEOTIDE SEQUENCE</scope>
</reference>
<protein>
    <submittedName>
        <fullName evidence="1">Uncharacterized protein</fullName>
    </submittedName>
</protein>
<dbReference type="EMBL" id="UINC01023524">
    <property type="protein sequence ID" value="SVA95353.1"/>
    <property type="molecule type" value="Genomic_DNA"/>
</dbReference>
<gene>
    <name evidence="1" type="ORF">METZ01_LOCUS148207</name>
</gene>
<dbReference type="InterPro" id="IPR028994">
    <property type="entry name" value="Integrin_alpha_N"/>
</dbReference>
<organism evidence="1">
    <name type="scientific">marine metagenome</name>
    <dbReference type="NCBI Taxonomy" id="408172"/>
    <lineage>
        <taxon>unclassified sequences</taxon>
        <taxon>metagenomes</taxon>
        <taxon>ecological metagenomes</taxon>
    </lineage>
</organism>
<dbReference type="SUPFAM" id="SSF69318">
    <property type="entry name" value="Integrin alpha N-terminal domain"/>
    <property type="match status" value="1"/>
</dbReference>
<sequence length="348" mass="38085">FIQVLINDGNGNFTDNSFAALGEQPRAGDYGDPDYTHFCDAHGEGSIFLRDYDGDGDLDIIDVGPGGETPTSCASPNIFLNNGTGVFSELAVDWAWVQGTQVEGWETYLPPNVCSGCPRPPWGTRMIKASPPLNLDNKNKLDFVSQWQAPAQSSEPPGVENIVNIYQVMSIDDGAPVVRFQRDRSRPDYVPAEEWPFTYSGVTPNYSSLEESAFARGHFLRKPDSSSGLEPNNIGVFNPADSTIYTCLRVYTEGLPGSFGGIGEFDIEFTVFSPEEGTVQVSGLREFNETGALNEYGERPDCSGKLETTTGIYTDIIQSGDDIFQTTFSLTDPANLTLRLESYETLSH</sequence>
<dbReference type="AlphaFoldDB" id="A0A382A353"/>
<evidence type="ECO:0000313" key="1">
    <source>
        <dbReference type="EMBL" id="SVA95353.1"/>
    </source>
</evidence>
<accession>A0A382A353</accession>
<feature type="non-terminal residue" evidence="1">
    <location>
        <position position="1"/>
    </location>
</feature>
<name>A0A382A353_9ZZZZ</name>